<evidence type="ECO:0000256" key="1">
    <source>
        <dbReference type="ARBA" id="ARBA00004141"/>
    </source>
</evidence>
<keyword evidence="2 5" id="KW-0812">Transmembrane</keyword>
<organism evidence="7">
    <name type="scientific">freshwater metagenome</name>
    <dbReference type="NCBI Taxonomy" id="449393"/>
    <lineage>
        <taxon>unclassified sequences</taxon>
        <taxon>metagenomes</taxon>
        <taxon>ecological metagenomes</taxon>
    </lineage>
</organism>
<accession>A0A6J7PXG9</accession>
<evidence type="ECO:0000256" key="3">
    <source>
        <dbReference type="ARBA" id="ARBA00022989"/>
    </source>
</evidence>
<dbReference type="InterPro" id="IPR009908">
    <property type="entry name" value="Methylamine_util_MauE"/>
</dbReference>
<reference evidence="7" key="1">
    <citation type="submission" date="2020-05" db="EMBL/GenBank/DDBJ databases">
        <authorList>
            <person name="Chiriac C."/>
            <person name="Salcher M."/>
            <person name="Ghai R."/>
            <person name="Kavagutti S V."/>
        </authorList>
    </citation>
    <scope>NUCLEOTIDE SEQUENCE</scope>
</reference>
<dbReference type="GO" id="GO:0030416">
    <property type="term" value="P:methylamine metabolic process"/>
    <property type="evidence" value="ECO:0007669"/>
    <property type="project" value="InterPro"/>
</dbReference>
<dbReference type="AlphaFoldDB" id="A0A6J7PXG9"/>
<sequence>MIAWLCAAVVGAFFAVAGALKVMGWSQWRTDAARQHLWPVVAIATPPAELLLGALLVVLPPSPVVLALATLLLVVFTSFLAVQVLTKSSVPCACFGVRSTKPPSWKDVGRNALLLALLFTSAALS</sequence>
<proteinExistence type="predicted"/>
<evidence type="ECO:0000313" key="7">
    <source>
        <dbReference type="EMBL" id="CAB5006754.1"/>
    </source>
</evidence>
<dbReference type="GO" id="GO:0016020">
    <property type="term" value="C:membrane"/>
    <property type="evidence" value="ECO:0007669"/>
    <property type="project" value="UniProtKB-SubCell"/>
</dbReference>
<keyword evidence="3 5" id="KW-1133">Transmembrane helix</keyword>
<dbReference type="Pfam" id="PF07291">
    <property type="entry name" value="MauE"/>
    <property type="match status" value="1"/>
</dbReference>
<evidence type="ECO:0000256" key="2">
    <source>
        <dbReference type="ARBA" id="ARBA00022692"/>
    </source>
</evidence>
<keyword evidence="4 5" id="KW-0472">Membrane</keyword>
<evidence type="ECO:0000256" key="5">
    <source>
        <dbReference type="SAM" id="Phobius"/>
    </source>
</evidence>
<evidence type="ECO:0000256" key="4">
    <source>
        <dbReference type="ARBA" id="ARBA00023136"/>
    </source>
</evidence>
<evidence type="ECO:0000259" key="6">
    <source>
        <dbReference type="Pfam" id="PF07291"/>
    </source>
</evidence>
<protein>
    <submittedName>
        <fullName evidence="7">Unannotated protein</fullName>
    </submittedName>
</protein>
<feature type="transmembrane region" description="Helical" evidence="5">
    <location>
        <begin position="65"/>
        <end position="85"/>
    </location>
</feature>
<comment type="subcellular location">
    <subcellularLocation>
        <location evidence="1">Membrane</location>
        <topology evidence="1">Multi-pass membrane protein</topology>
    </subcellularLocation>
</comment>
<feature type="domain" description="Methylamine utilisation protein MauE" evidence="6">
    <location>
        <begin position="2"/>
        <end position="122"/>
    </location>
</feature>
<feature type="transmembrane region" description="Helical" evidence="5">
    <location>
        <begin position="35"/>
        <end position="58"/>
    </location>
</feature>
<gene>
    <name evidence="7" type="ORF">UFOPK4057_00661</name>
</gene>
<dbReference type="EMBL" id="CAFBPC010000131">
    <property type="protein sequence ID" value="CAB5006754.1"/>
    <property type="molecule type" value="Genomic_DNA"/>
</dbReference>
<name>A0A6J7PXG9_9ZZZZ</name>